<dbReference type="InParanoid" id="B0DQ10"/>
<protein>
    <submittedName>
        <fullName evidence="1">Predicted protein</fullName>
    </submittedName>
</protein>
<dbReference type="GeneID" id="6081734"/>
<evidence type="ECO:0000313" key="2">
    <source>
        <dbReference type="Proteomes" id="UP000001194"/>
    </source>
</evidence>
<dbReference type="Proteomes" id="UP000001194">
    <property type="component" value="Unassembled WGS sequence"/>
</dbReference>
<dbReference type="AlphaFoldDB" id="B0DQ10"/>
<proteinExistence type="predicted"/>
<accession>B0DQ10</accession>
<dbReference type="KEGG" id="lbc:LACBIDRAFT_307387"/>
<dbReference type="EMBL" id="DS547125">
    <property type="protein sequence ID" value="EDR03211.1"/>
    <property type="molecule type" value="Genomic_DNA"/>
</dbReference>
<name>B0DQ10_LACBS</name>
<dbReference type="HOGENOM" id="CLU_2868053_0_0_1"/>
<keyword evidence="2" id="KW-1185">Reference proteome</keyword>
<sequence>MIGIGKCPCFYIYYWKRGSGDLLSLSSTTCPSKPRPIPPIQRRVLVSPIGGAQCLGFNETLNGK</sequence>
<dbReference type="RefSeq" id="XP_001886007.1">
    <property type="nucleotide sequence ID" value="XM_001885972.1"/>
</dbReference>
<reference evidence="1 2" key="1">
    <citation type="journal article" date="2008" name="Nature">
        <title>The genome of Laccaria bicolor provides insights into mycorrhizal symbiosis.</title>
        <authorList>
            <person name="Martin F."/>
            <person name="Aerts A."/>
            <person name="Ahren D."/>
            <person name="Brun A."/>
            <person name="Danchin E.G.J."/>
            <person name="Duchaussoy F."/>
            <person name="Gibon J."/>
            <person name="Kohler A."/>
            <person name="Lindquist E."/>
            <person name="Pereda V."/>
            <person name="Salamov A."/>
            <person name="Shapiro H.J."/>
            <person name="Wuyts J."/>
            <person name="Blaudez D."/>
            <person name="Buee M."/>
            <person name="Brokstein P."/>
            <person name="Canbaeck B."/>
            <person name="Cohen D."/>
            <person name="Courty P.E."/>
            <person name="Coutinho P.M."/>
            <person name="Delaruelle C."/>
            <person name="Detter J.C."/>
            <person name="Deveau A."/>
            <person name="DiFazio S."/>
            <person name="Duplessis S."/>
            <person name="Fraissinet-Tachet L."/>
            <person name="Lucic E."/>
            <person name="Frey-Klett P."/>
            <person name="Fourrey C."/>
            <person name="Feussner I."/>
            <person name="Gay G."/>
            <person name="Grimwood J."/>
            <person name="Hoegger P.J."/>
            <person name="Jain P."/>
            <person name="Kilaru S."/>
            <person name="Labbe J."/>
            <person name="Lin Y.C."/>
            <person name="Legue V."/>
            <person name="Le Tacon F."/>
            <person name="Marmeisse R."/>
            <person name="Melayah D."/>
            <person name="Montanini B."/>
            <person name="Muratet M."/>
            <person name="Nehls U."/>
            <person name="Niculita-Hirzel H."/>
            <person name="Oudot-Le Secq M.P."/>
            <person name="Peter M."/>
            <person name="Quesneville H."/>
            <person name="Rajashekar B."/>
            <person name="Reich M."/>
            <person name="Rouhier N."/>
            <person name="Schmutz J."/>
            <person name="Yin T."/>
            <person name="Chalot M."/>
            <person name="Henrissat B."/>
            <person name="Kuees U."/>
            <person name="Lucas S."/>
            <person name="Van de Peer Y."/>
            <person name="Podila G.K."/>
            <person name="Polle A."/>
            <person name="Pukkila P.J."/>
            <person name="Richardson P.M."/>
            <person name="Rouze P."/>
            <person name="Sanders I.R."/>
            <person name="Stajich J.E."/>
            <person name="Tunlid A."/>
            <person name="Tuskan G."/>
            <person name="Grigoriev I.V."/>
        </authorList>
    </citation>
    <scope>NUCLEOTIDE SEQUENCE [LARGE SCALE GENOMIC DNA]</scope>
    <source>
        <strain evidence="2">S238N-H82 / ATCC MYA-4686</strain>
    </source>
</reference>
<evidence type="ECO:0000313" key="1">
    <source>
        <dbReference type="EMBL" id="EDR03211.1"/>
    </source>
</evidence>
<organism evidence="2">
    <name type="scientific">Laccaria bicolor (strain S238N-H82 / ATCC MYA-4686)</name>
    <name type="common">Bicoloured deceiver</name>
    <name type="synonym">Laccaria laccata var. bicolor</name>
    <dbReference type="NCBI Taxonomy" id="486041"/>
    <lineage>
        <taxon>Eukaryota</taxon>
        <taxon>Fungi</taxon>
        <taxon>Dikarya</taxon>
        <taxon>Basidiomycota</taxon>
        <taxon>Agaricomycotina</taxon>
        <taxon>Agaricomycetes</taxon>
        <taxon>Agaricomycetidae</taxon>
        <taxon>Agaricales</taxon>
        <taxon>Agaricineae</taxon>
        <taxon>Hydnangiaceae</taxon>
        <taxon>Laccaria</taxon>
    </lineage>
</organism>
<gene>
    <name evidence="1" type="ORF">LACBIDRAFT_307387</name>
</gene>